<keyword evidence="1" id="KW-1133">Transmembrane helix</keyword>
<keyword evidence="1" id="KW-0812">Transmembrane</keyword>
<feature type="transmembrane region" description="Helical" evidence="1">
    <location>
        <begin position="12"/>
        <end position="34"/>
    </location>
</feature>
<feature type="transmembrane region" description="Helical" evidence="1">
    <location>
        <begin position="46"/>
        <end position="71"/>
    </location>
</feature>
<evidence type="ECO:0000313" key="4">
    <source>
        <dbReference type="Proteomes" id="UP000032721"/>
    </source>
</evidence>
<protein>
    <submittedName>
        <fullName evidence="2">Uncharacterized protein</fullName>
    </submittedName>
</protein>
<dbReference type="Pfam" id="PF19703">
    <property type="entry name" value="DUF6201"/>
    <property type="match status" value="1"/>
</dbReference>
<dbReference type="Proteomes" id="UP000324170">
    <property type="component" value="Unassembled WGS sequence"/>
</dbReference>
<dbReference type="KEGG" id="xdo:XDD1_2022"/>
<reference evidence="2 4" key="1">
    <citation type="submission" date="2013-07" db="EMBL/GenBank/DDBJ databases">
        <authorList>
            <person name="Genoscope - CEA"/>
        </authorList>
    </citation>
    <scope>NUCLEOTIDE SEQUENCE [LARGE SCALE GENOMIC DNA]</scope>
    <source>
        <strain evidence="2">FRM16</strain>
        <strain evidence="4">FRM16 / DSM 17909</strain>
    </source>
</reference>
<proteinExistence type="predicted"/>
<organism evidence="2 4">
    <name type="scientific">Xenorhabdus doucetiae</name>
    <dbReference type="NCBI Taxonomy" id="351671"/>
    <lineage>
        <taxon>Bacteria</taxon>
        <taxon>Pseudomonadati</taxon>
        <taxon>Pseudomonadota</taxon>
        <taxon>Gammaproteobacteria</taxon>
        <taxon>Enterobacterales</taxon>
        <taxon>Morganellaceae</taxon>
        <taxon>Xenorhabdus</taxon>
    </lineage>
</organism>
<evidence type="ECO:0000313" key="3">
    <source>
        <dbReference type="EMBL" id="TYP11651.1"/>
    </source>
</evidence>
<name>A0A068QSY9_9GAMM</name>
<dbReference type="OrthoDB" id="5592286at2"/>
<evidence type="ECO:0000313" key="2">
    <source>
        <dbReference type="EMBL" id="CDG17721.1"/>
    </source>
</evidence>
<dbReference type="Proteomes" id="UP000032721">
    <property type="component" value="Chromosome"/>
</dbReference>
<keyword evidence="5" id="KW-1185">Reference proteome</keyword>
<dbReference type="AlphaFoldDB" id="A0A068QSY9"/>
<dbReference type="EMBL" id="VNHN01000011">
    <property type="protein sequence ID" value="TYP11651.1"/>
    <property type="molecule type" value="Genomic_DNA"/>
</dbReference>
<dbReference type="HOGENOM" id="CLU_1815084_0_0_6"/>
<dbReference type="STRING" id="351671.XDD1_2022"/>
<keyword evidence="1" id="KW-0472">Membrane</keyword>
<evidence type="ECO:0000313" key="5">
    <source>
        <dbReference type="Proteomes" id="UP000324170"/>
    </source>
</evidence>
<sequence length="142" mass="16962">MRAIKLMKYGIIAIFFLWWFFLSHVTFTIGSFYVTDSKNNDFMVKYYYPAPINLFGLYFWVVSELPTYVVLYDKDNNYIGQSDPFCMPHSIGIYGSEYILPDISKGDEYYERFFISGEPFDGSYTIPVKEKKWWSKVLQYFH</sequence>
<dbReference type="InterPro" id="IPR045681">
    <property type="entry name" value="DUF6201"/>
</dbReference>
<reference evidence="3 5" key="2">
    <citation type="submission" date="2019-07" db="EMBL/GenBank/DDBJ databases">
        <title>Genomic Encyclopedia of Type Strains, Phase I: the one thousand microbial genomes (KMG-I) project.</title>
        <authorList>
            <person name="Kyrpides N."/>
        </authorList>
    </citation>
    <scope>NUCLEOTIDE SEQUENCE [LARGE SCALE GENOMIC DNA]</scope>
    <source>
        <strain evidence="3 5">DSM 17909</strain>
    </source>
</reference>
<accession>A0A068QSY9</accession>
<evidence type="ECO:0000256" key="1">
    <source>
        <dbReference type="SAM" id="Phobius"/>
    </source>
</evidence>
<dbReference type="RefSeq" id="WP_045970604.1">
    <property type="nucleotide sequence ID" value="NZ_CAWMED010000001.1"/>
</dbReference>
<dbReference type="EMBL" id="FO704550">
    <property type="protein sequence ID" value="CDG17721.1"/>
    <property type="molecule type" value="Genomic_DNA"/>
</dbReference>
<gene>
    <name evidence="3" type="ORF">LY16_01010</name>
    <name evidence="2" type="ORF">XDD1_2022</name>
</gene>